<proteinExistence type="predicted"/>
<organism evidence="1 2">
    <name type="scientific">Stutzerimonas stutzeri</name>
    <name type="common">Pseudomonas stutzeri</name>
    <dbReference type="NCBI Taxonomy" id="316"/>
    <lineage>
        <taxon>Bacteria</taxon>
        <taxon>Pseudomonadati</taxon>
        <taxon>Pseudomonadota</taxon>
        <taxon>Gammaproteobacteria</taxon>
        <taxon>Pseudomonadales</taxon>
        <taxon>Pseudomonadaceae</taxon>
        <taxon>Stutzerimonas</taxon>
    </lineage>
</organism>
<dbReference type="Proteomes" id="UP000236023">
    <property type="component" value="Unassembled WGS sequence"/>
</dbReference>
<comment type="caution">
    <text evidence="1">The sequence shown here is derived from an EMBL/GenBank/DDBJ whole genome shotgun (WGS) entry which is preliminary data.</text>
</comment>
<evidence type="ECO:0000313" key="1">
    <source>
        <dbReference type="EMBL" id="PNG05105.1"/>
    </source>
</evidence>
<reference evidence="1 2" key="1">
    <citation type="submission" date="2018-01" db="EMBL/GenBank/DDBJ databases">
        <title>Denitrification phenotypes of diverse strains of Pseudomonas stutzeri.</title>
        <authorList>
            <person name="Milligan D.A."/>
            <person name="Bergaust L."/>
            <person name="Bakken L.R."/>
            <person name="Frostegard A."/>
        </authorList>
    </citation>
    <scope>NUCLEOTIDE SEQUENCE [LARGE SCALE GENOMIC DNA]</scope>
    <source>
        <strain evidence="1 2">24a75</strain>
    </source>
</reference>
<dbReference type="AlphaFoldDB" id="A0A2N8SRK2"/>
<evidence type="ECO:0000313" key="2">
    <source>
        <dbReference type="Proteomes" id="UP000236023"/>
    </source>
</evidence>
<sequence length="72" mass="7694">MTMLLILLTAITLFCAVLSLANLSRHDAQQAALQPFADDPETARRVSAETGLACERVVRPAAEPSPAFVLEA</sequence>
<dbReference type="EMBL" id="POUT01000019">
    <property type="protein sequence ID" value="PNG05105.1"/>
    <property type="molecule type" value="Genomic_DNA"/>
</dbReference>
<protein>
    <submittedName>
        <fullName evidence="1">Uncharacterized protein</fullName>
    </submittedName>
</protein>
<gene>
    <name evidence="1" type="ORF">CXK94_21060</name>
</gene>
<accession>A0A2N8SRK2</accession>
<name>A0A2N8SRK2_STUST</name>